<evidence type="ECO:0000256" key="5">
    <source>
        <dbReference type="SAM" id="Phobius"/>
    </source>
</evidence>
<feature type="transmembrane region" description="Helical" evidence="5">
    <location>
        <begin position="106"/>
        <end position="127"/>
    </location>
</feature>
<name>E4TWY8_SULKY</name>
<dbReference type="PANTHER" id="PTHR36926:SF1">
    <property type="entry name" value="COLICIN V PRODUCTION PROTEIN"/>
    <property type="match status" value="1"/>
</dbReference>
<dbReference type="Proteomes" id="UP000008721">
    <property type="component" value="Chromosome"/>
</dbReference>
<evidence type="ECO:0000313" key="6">
    <source>
        <dbReference type="EMBL" id="ADR33829.1"/>
    </source>
</evidence>
<proteinExistence type="predicted"/>
<evidence type="ECO:0000256" key="1">
    <source>
        <dbReference type="ARBA" id="ARBA00004141"/>
    </source>
</evidence>
<dbReference type="PANTHER" id="PTHR36926">
    <property type="entry name" value="COLICIN V PRODUCTION PROTEIN"/>
    <property type="match status" value="1"/>
</dbReference>
<dbReference type="HOGENOM" id="CLU_092720_1_0_7"/>
<dbReference type="eggNOG" id="COG1286">
    <property type="taxonomic scope" value="Bacteria"/>
</dbReference>
<evidence type="ECO:0000256" key="4">
    <source>
        <dbReference type="ARBA" id="ARBA00023136"/>
    </source>
</evidence>
<dbReference type="GO" id="GO:0009403">
    <property type="term" value="P:toxin biosynthetic process"/>
    <property type="evidence" value="ECO:0007669"/>
    <property type="project" value="InterPro"/>
</dbReference>
<dbReference type="InterPro" id="IPR052719">
    <property type="entry name" value="CvpA-like"/>
</dbReference>
<keyword evidence="7" id="KW-1185">Reference proteome</keyword>
<gene>
    <name evidence="6" type="ordered locus">Sulku_1166</name>
</gene>
<sequence>MDLNYFDLVVGSVILLLGLKGLLNGLSKEVFGLVGIVGGVFVASHLGGIIGKFLSDVLFHFESSAAINLVGFIFALGIFWLLMVALGSGFKKLTSLSGLGPLDRVLGFVLGSSKFFFIVSIIVYALFSVTAIRENFEGKMADSFFYKPMFATGNFILHIETDDIKSLISDENATDTNSSDKDH</sequence>
<keyword evidence="3 5" id="KW-1133">Transmembrane helix</keyword>
<dbReference type="STRING" id="709032.Sulku_1166"/>
<dbReference type="KEGG" id="sku:Sulku_1166"/>
<dbReference type="RefSeq" id="WP_013460026.1">
    <property type="nucleotide sequence ID" value="NC_014762.1"/>
</dbReference>
<keyword evidence="2 5" id="KW-0812">Transmembrane</keyword>
<dbReference type="AlphaFoldDB" id="E4TWY8"/>
<evidence type="ECO:0000313" key="7">
    <source>
        <dbReference type="Proteomes" id="UP000008721"/>
    </source>
</evidence>
<dbReference type="OrthoDB" id="5334123at2"/>
<organism evidence="6 7">
    <name type="scientific">Sulfuricurvum kujiense (strain ATCC BAA-921 / DSM 16994 / JCM 11577 / YK-1)</name>
    <dbReference type="NCBI Taxonomy" id="709032"/>
    <lineage>
        <taxon>Bacteria</taxon>
        <taxon>Pseudomonadati</taxon>
        <taxon>Campylobacterota</taxon>
        <taxon>Epsilonproteobacteria</taxon>
        <taxon>Campylobacterales</taxon>
        <taxon>Sulfurimonadaceae</taxon>
        <taxon>Sulfuricurvum</taxon>
    </lineage>
</organism>
<dbReference type="InterPro" id="IPR003825">
    <property type="entry name" value="Colicin-V_CvpA"/>
</dbReference>
<dbReference type="Pfam" id="PF02674">
    <property type="entry name" value="Colicin_V"/>
    <property type="match status" value="1"/>
</dbReference>
<evidence type="ECO:0000256" key="2">
    <source>
        <dbReference type="ARBA" id="ARBA00022692"/>
    </source>
</evidence>
<dbReference type="GO" id="GO:0016020">
    <property type="term" value="C:membrane"/>
    <property type="evidence" value="ECO:0007669"/>
    <property type="project" value="UniProtKB-SubCell"/>
</dbReference>
<reference evidence="6 7" key="1">
    <citation type="journal article" date="2012" name="Stand. Genomic Sci.">
        <title>Complete genome sequence of the sulfur compounds oxidizing chemolithoautotroph Sulfuricurvum kujiense type strain (YK-1(T)).</title>
        <authorList>
            <person name="Han C."/>
            <person name="Kotsyurbenko O."/>
            <person name="Chertkov O."/>
            <person name="Held B."/>
            <person name="Lapidus A."/>
            <person name="Nolan M."/>
            <person name="Lucas S."/>
            <person name="Hammon N."/>
            <person name="Deshpande S."/>
            <person name="Cheng J.F."/>
            <person name="Tapia R."/>
            <person name="Goodwin L.A."/>
            <person name="Pitluck S."/>
            <person name="Liolios K."/>
            <person name="Pagani I."/>
            <person name="Ivanova N."/>
            <person name="Mavromatis K."/>
            <person name="Mikhailova N."/>
            <person name="Pati A."/>
            <person name="Chen A."/>
            <person name="Palaniappan K."/>
            <person name="Land M."/>
            <person name="Hauser L."/>
            <person name="Chang Y.J."/>
            <person name="Jeffries C.D."/>
            <person name="Brambilla E.M."/>
            <person name="Rohde M."/>
            <person name="Spring S."/>
            <person name="Sikorski J."/>
            <person name="Goker M."/>
            <person name="Woyke T."/>
            <person name="Bristow J."/>
            <person name="Eisen J.A."/>
            <person name="Markowitz V."/>
            <person name="Hugenholtz P."/>
            <person name="Kyrpides N.C."/>
            <person name="Klenk H.P."/>
            <person name="Detter J.C."/>
        </authorList>
    </citation>
    <scope>NUCLEOTIDE SEQUENCE [LARGE SCALE GENOMIC DNA]</scope>
    <source>
        <strain evidence="7">ATCC BAA-921 / DSM 16994 / JCM 11577 / YK-1</strain>
    </source>
</reference>
<accession>E4TWY8</accession>
<evidence type="ECO:0000256" key="3">
    <source>
        <dbReference type="ARBA" id="ARBA00022989"/>
    </source>
</evidence>
<protein>
    <submittedName>
        <fullName evidence="6">Colicin V production protein</fullName>
    </submittedName>
</protein>
<feature type="transmembrane region" description="Helical" evidence="5">
    <location>
        <begin position="30"/>
        <end position="54"/>
    </location>
</feature>
<keyword evidence="4 5" id="KW-0472">Membrane</keyword>
<dbReference type="EMBL" id="CP002355">
    <property type="protein sequence ID" value="ADR33829.1"/>
    <property type="molecule type" value="Genomic_DNA"/>
</dbReference>
<feature type="transmembrane region" description="Helical" evidence="5">
    <location>
        <begin position="66"/>
        <end position="86"/>
    </location>
</feature>
<comment type="subcellular location">
    <subcellularLocation>
        <location evidence="1">Membrane</location>
        <topology evidence="1">Multi-pass membrane protein</topology>
    </subcellularLocation>
</comment>